<evidence type="ECO:0000313" key="1">
    <source>
        <dbReference type="Proteomes" id="UP000887569"/>
    </source>
</evidence>
<organism evidence="1 2">
    <name type="scientific">Parascaris univalens</name>
    <name type="common">Nematode worm</name>
    <dbReference type="NCBI Taxonomy" id="6257"/>
    <lineage>
        <taxon>Eukaryota</taxon>
        <taxon>Metazoa</taxon>
        <taxon>Ecdysozoa</taxon>
        <taxon>Nematoda</taxon>
        <taxon>Chromadorea</taxon>
        <taxon>Rhabditida</taxon>
        <taxon>Spirurina</taxon>
        <taxon>Ascaridomorpha</taxon>
        <taxon>Ascaridoidea</taxon>
        <taxon>Ascarididae</taxon>
        <taxon>Parascaris</taxon>
    </lineage>
</organism>
<dbReference type="AlphaFoldDB" id="A0A915BC70"/>
<dbReference type="WBParaSite" id="PgR034_g012_t01">
    <property type="protein sequence ID" value="PgR034_g012_t01"/>
    <property type="gene ID" value="PgR034_g012"/>
</dbReference>
<keyword evidence="1" id="KW-1185">Reference proteome</keyword>
<evidence type="ECO:0000313" key="2">
    <source>
        <dbReference type="WBParaSite" id="PgR034_g012_t01"/>
    </source>
</evidence>
<sequence length="67" mass="7713">MGKFFLRGYEFQVGSVRRPHLLNQKKTCKSKCSRSSKAFSTKYTKCHSWSSSYKGGECCFPECPHIL</sequence>
<protein>
    <submittedName>
        <fullName evidence="2">Uncharacterized protein</fullName>
    </submittedName>
</protein>
<name>A0A915BC70_PARUN</name>
<proteinExistence type="predicted"/>
<reference evidence="2" key="1">
    <citation type="submission" date="2022-11" db="UniProtKB">
        <authorList>
            <consortium name="WormBaseParasite"/>
        </authorList>
    </citation>
    <scope>IDENTIFICATION</scope>
</reference>
<accession>A0A915BC70</accession>
<dbReference type="Proteomes" id="UP000887569">
    <property type="component" value="Unplaced"/>
</dbReference>